<keyword evidence="7 10" id="KW-0812">Transmembrane</keyword>
<comment type="similarity">
    <text evidence="4">Belongs to the major facilitator superfamily. TCR/Tet family.</text>
</comment>
<evidence type="ECO:0000256" key="5">
    <source>
        <dbReference type="ARBA" id="ARBA00022448"/>
    </source>
</evidence>
<dbReference type="STRING" id="1770058.A3840_07920"/>
<feature type="transmembrane region" description="Helical" evidence="10">
    <location>
        <begin position="274"/>
        <end position="294"/>
    </location>
</feature>
<keyword evidence="13" id="KW-1185">Reference proteome</keyword>
<dbReference type="PANTHER" id="PTHR43124">
    <property type="entry name" value="PURINE EFFLUX PUMP PBUE"/>
    <property type="match status" value="1"/>
</dbReference>
<comment type="similarity">
    <text evidence="3 10">Belongs to the major facilitator superfamily. Bcr/CmlA family.</text>
</comment>
<comment type="subcellular location">
    <subcellularLocation>
        <location evidence="10">Cell inner membrane</location>
        <topology evidence="10">Multi-pass membrane protein</topology>
    </subcellularLocation>
    <subcellularLocation>
        <location evidence="2">Cell membrane</location>
        <topology evidence="2">Multi-pass membrane protein</topology>
    </subcellularLocation>
</comment>
<evidence type="ECO:0000256" key="8">
    <source>
        <dbReference type="ARBA" id="ARBA00022989"/>
    </source>
</evidence>
<dbReference type="GO" id="GO:1990961">
    <property type="term" value="P:xenobiotic detoxification by transmembrane export across the plasma membrane"/>
    <property type="evidence" value="ECO:0007669"/>
    <property type="project" value="InterPro"/>
</dbReference>
<dbReference type="GO" id="GO:0005886">
    <property type="term" value="C:plasma membrane"/>
    <property type="evidence" value="ECO:0007669"/>
    <property type="project" value="UniProtKB-SubCell"/>
</dbReference>
<dbReference type="PANTHER" id="PTHR43124:SF3">
    <property type="entry name" value="CHLORAMPHENICOL EFFLUX PUMP RV0191"/>
    <property type="match status" value="1"/>
</dbReference>
<dbReference type="InterPro" id="IPR001958">
    <property type="entry name" value="Tet-R_TetA/multi-R_MdtG-like"/>
</dbReference>
<keyword evidence="8 10" id="KW-1133">Transmembrane helix</keyword>
<organism evidence="12 13">
    <name type="scientific">Devosia elaeis</name>
    <dbReference type="NCBI Taxonomy" id="1770058"/>
    <lineage>
        <taxon>Bacteria</taxon>
        <taxon>Pseudomonadati</taxon>
        <taxon>Pseudomonadota</taxon>
        <taxon>Alphaproteobacteria</taxon>
        <taxon>Hyphomicrobiales</taxon>
        <taxon>Devosiaceae</taxon>
        <taxon>Devosia</taxon>
    </lineage>
</organism>
<evidence type="ECO:0000256" key="1">
    <source>
        <dbReference type="ARBA" id="ARBA00003279"/>
    </source>
</evidence>
<sequence>MPGSSASPRLSTLILLSALAILPINVFLPSLPQMADEFGVDYGLMGLSLAAYAIVSACLQLIVGPLSDRFGRRPVILGALAIFIAATIGCAVAQDAWTFLACRMAQAVIAPTYGVSLAAVRNSTSREQAAGKFGYIAMAWAIAPMLGPTLGGLIDQLFGWRATFSVLALLGAAVLALCWTDLRETNTARSKTMREQYKAYPELLGSGRFLAYCLCMAFSVGAFYAFLAGAPLTASAFGLSPAVLGLYMGSITGGFMLGSFLAGRLAGNFPEATLLIAGRGVACAGLLLGIALHFAGVEHVVAVFGPCLFVGLSNGLTQPSANAAAISVRPGQTGSAAGLAGAITVAGASIMAAIAGAVLTEGNARPGLLMVMLTSAIAALGAALAARHLENGRLART</sequence>
<evidence type="ECO:0000313" key="13">
    <source>
        <dbReference type="Proteomes" id="UP000078389"/>
    </source>
</evidence>
<dbReference type="InterPro" id="IPR020846">
    <property type="entry name" value="MFS_dom"/>
</dbReference>
<keyword evidence="9 10" id="KW-0472">Membrane</keyword>
<dbReference type="PROSITE" id="PS50850">
    <property type="entry name" value="MFS"/>
    <property type="match status" value="1"/>
</dbReference>
<feature type="transmembrane region" description="Helical" evidence="10">
    <location>
        <begin position="42"/>
        <end position="63"/>
    </location>
</feature>
<dbReference type="Gene3D" id="1.20.1720.10">
    <property type="entry name" value="Multidrug resistance protein D"/>
    <property type="match status" value="1"/>
</dbReference>
<evidence type="ECO:0000256" key="4">
    <source>
        <dbReference type="ARBA" id="ARBA00007520"/>
    </source>
</evidence>
<evidence type="ECO:0000256" key="7">
    <source>
        <dbReference type="ARBA" id="ARBA00022692"/>
    </source>
</evidence>
<feature type="transmembrane region" description="Helical" evidence="10">
    <location>
        <begin position="160"/>
        <end position="182"/>
    </location>
</feature>
<keyword evidence="5 10" id="KW-0813">Transport</keyword>
<name>A0A178HZB9_9HYPH</name>
<feature type="transmembrane region" description="Helical" evidence="10">
    <location>
        <begin position="366"/>
        <end position="386"/>
    </location>
</feature>
<dbReference type="AlphaFoldDB" id="A0A178HZB9"/>
<feature type="transmembrane region" description="Helical" evidence="10">
    <location>
        <begin position="12"/>
        <end position="30"/>
    </location>
</feature>
<feature type="transmembrane region" description="Helical" evidence="10">
    <location>
        <begin position="133"/>
        <end position="154"/>
    </location>
</feature>
<dbReference type="Proteomes" id="UP000078389">
    <property type="component" value="Unassembled WGS sequence"/>
</dbReference>
<reference evidence="12 13" key="1">
    <citation type="submission" date="2016-03" db="EMBL/GenBank/DDBJ databases">
        <title>Genome sequencing of Devosia sp. S37.</title>
        <authorList>
            <person name="Mohd Nor M."/>
        </authorList>
    </citation>
    <scope>NUCLEOTIDE SEQUENCE [LARGE SCALE GENOMIC DNA]</scope>
    <source>
        <strain evidence="12 13">S37</strain>
    </source>
</reference>
<dbReference type="InterPro" id="IPR011701">
    <property type="entry name" value="MFS"/>
</dbReference>
<comment type="caution">
    <text evidence="10">Lacks conserved residue(s) required for the propagation of feature annotation.</text>
</comment>
<feature type="domain" description="Major facilitator superfamily (MFS) profile" evidence="11">
    <location>
        <begin position="9"/>
        <end position="393"/>
    </location>
</feature>
<dbReference type="SUPFAM" id="SSF103473">
    <property type="entry name" value="MFS general substrate transporter"/>
    <property type="match status" value="1"/>
</dbReference>
<comment type="caution">
    <text evidence="12">The sequence shown here is derived from an EMBL/GenBank/DDBJ whole genome shotgun (WGS) entry which is preliminary data.</text>
</comment>
<evidence type="ECO:0000256" key="10">
    <source>
        <dbReference type="RuleBase" id="RU365088"/>
    </source>
</evidence>
<keyword evidence="6" id="KW-1003">Cell membrane</keyword>
<dbReference type="EMBL" id="LVVY01000074">
    <property type="protein sequence ID" value="OAM78079.1"/>
    <property type="molecule type" value="Genomic_DNA"/>
</dbReference>
<feature type="transmembrane region" description="Helical" evidence="10">
    <location>
        <begin position="103"/>
        <end position="121"/>
    </location>
</feature>
<dbReference type="InterPro" id="IPR004812">
    <property type="entry name" value="Efflux_drug-R_Bcr/CmlA"/>
</dbReference>
<proteinExistence type="inferred from homology"/>
<feature type="transmembrane region" description="Helical" evidence="10">
    <location>
        <begin position="239"/>
        <end position="262"/>
    </location>
</feature>
<feature type="transmembrane region" description="Helical" evidence="10">
    <location>
        <begin position="338"/>
        <end position="360"/>
    </location>
</feature>
<evidence type="ECO:0000259" key="11">
    <source>
        <dbReference type="PROSITE" id="PS50850"/>
    </source>
</evidence>
<evidence type="ECO:0000256" key="2">
    <source>
        <dbReference type="ARBA" id="ARBA00004651"/>
    </source>
</evidence>
<dbReference type="InterPro" id="IPR036259">
    <property type="entry name" value="MFS_trans_sf"/>
</dbReference>
<dbReference type="CDD" id="cd17320">
    <property type="entry name" value="MFS_MdfA_MDR_like"/>
    <property type="match status" value="1"/>
</dbReference>
<feature type="transmembrane region" description="Helical" evidence="10">
    <location>
        <begin position="75"/>
        <end position="97"/>
    </location>
</feature>
<dbReference type="Pfam" id="PF07690">
    <property type="entry name" value="MFS_1"/>
    <property type="match status" value="1"/>
</dbReference>
<dbReference type="OrthoDB" id="9800416at2"/>
<dbReference type="GO" id="GO:0042910">
    <property type="term" value="F:xenobiotic transmembrane transporter activity"/>
    <property type="evidence" value="ECO:0007669"/>
    <property type="project" value="InterPro"/>
</dbReference>
<evidence type="ECO:0000256" key="9">
    <source>
        <dbReference type="ARBA" id="ARBA00023136"/>
    </source>
</evidence>
<evidence type="ECO:0000256" key="3">
    <source>
        <dbReference type="ARBA" id="ARBA00006236"/>
    </source>
</evidence>
<dbReference type="InterPro" id="IPR050189">
    <property type="entry name" value="MFS_Efflux_Transporters"/>
</dbReference>
<feature type="transmembrane region" description="Helical" evidence="10">
    <location>
        <begin position="203"/>
        <end position="227"/>
    </location>
</feature>
<comment type="function">
    <text evidence="1">Resistance to tetracycline by an active tetracycline efflux. This is an energy-dependent process that decreases the accumulation of the antibiotic in whole cells. This protein functions as a metal-tetracycline/H(+) antiporter.</text>
</comment>
<gene>
    <name evidence="12" type="ORF">A3840_07920</name>
</gene>
<dbReference type="PROSITE" id="PS00216">
    <property type="entry name" value="SUGAR_TRANSPORT_1"/>
    <property type="match status" value="1"/>
</dbReference>
<accession>A0A178HZB9</accession>
<dbReference type="RefSeq" id="WP_067454505.1">
    <property type="nucleotide sequence ID" value="NZ_LVVY01000074.1"/>
</dbReference>
<protein>
    <recommendedName>
        <fullName evidence="10">Bcr/CflA family efflux transporter</fullName>
    </recommendedName>
</protein>
<evidence type="ECO:0000256" key="6">
    <source>
        <dbReference type="ARBA" id="ARBA00022475"/>
    </source>
</evidence>
<dbReference type="InterPro" id="IPR005829">
    <property type="entry name" value="Sugar_transporter_CS"/>
</dbReference>
<dbReference type="NCBIfam" id="TIGR00710">
    <property type="entry name" value="efflux_Bcr_CflA"/>
    <property type="match status" value="1"/>
</dbReference>
<dbReference type="PRINTS" id="PR01035">
    <property type="entry name" value="TCRTETA"/>
</dbReference>
<evidence type="ECO:0000313" key="12">
    <source>
        <dbReference type="EMBL" id="OAM78079.1"/>
    </source>
</evidence>
<keyword evidence="10" id="KW-0997">Cell inner membrane</keyword>